<dbReference type="GO" id="GO:0016020">
    <property type="term" value="C:membrane"/>
    <property type="evidence" value="ECO:0007669"/>
    <property type="project" value="TreeGrafter"/>
</dbReference>
<dbReference type="PANTHER" id="PTHR11782:SF96">
    <property type="entry name" value="APYRASE 6-RELATED"/>
    <property type="match status" value="1"/>
</dbReference>
<keyword evidence="3" id="KW-0067">ATP-binding</keyword>
<evidence type="ECO:0000256" key="1">
    <source>
        <dbReference type="ARBA" id="ARBA00009283"/>
    </source>
</evidence>
<feature type="compositionally biased region" description="Polar residues" evidence="4">
    <location>
        <begin position="153"/>
        <end position="174"/>
    </location>
</feature>
<feature type="transmembrane region" description="Helical" evidence="5">
    <location>
        <begin position="452"/>
        <end position="471"/>
    </location>
</feature>
<dbReference type="Pfam" id="PF01150">
    <property type="entry name" value="GDA1_CD39"/>
    <property type="match status" value="1"/>
</dbReference>
<name>A0A4D6KR52_VIGUN</name>
<dbReference type="Gene3D" id="3.30.420.150">
    <property type="entry name" value="Exopolyphosphatase. Domain 2"/>
    <property type="match status" value="1"/>
</dbReference>
<accession>A0A4D6KR52</accession>
<protein>
    <submittedName>
        <fullName evidence="6">Apyrase</fullName>
    </submittedName>
</protein>
<evidence type="ECO:0000313" key="7">
    <source>
        <dbReference type="Proteomes" id="UP000501690"/>
    </source>
</evidence>
<dbReference type="PANTHER" id="PTHR11782">
    <property type="entry name" value="ADENOSINE/GUANOSINE DIPHOSPHATASE"/>
    <property type="match status" value="1"/>
</dbReference>
<dbReference type="Proteomes" id="UP000501690">
    <property type="component" value="Linkage Group LG1"/>
</dbReference>
<keyword evidence="5" id="KW-0812">Transmembrane</keyword>
<evidence type="ECO:0000313" key="6">
    <source>
        <dbReference type="EMBL" id="QCD79150.1"/>
    </source>
</evidence>
<sequence>MAANLSTNARRKRKSIVSTKISNMMMNSSEIHGSTSIGSGIVYNSIEITNGPILHKTNINNKDMVQSDCHNTQPLLDKITNRLDQEFVGSSFIPAFVDSSSYSEVVNLFDVEENQSHASPAPPASTSSAPVYRVHDHRQTQADRRLPEGNLLPNLSATTDRAHYQTRQSSTEEGNLTGPIRTGHNQHTHTGNSRHPELNSRVPRVHPPSRAQLEGCHFELNSRNAPQLPDRLVGDTYRQALSALRTIEFLPLPPDGTPFAARRTLVQMSQSRYNTQNAKNQNSALRRLAEFHHRQVRFLFDVIIFAIPFPTSTLPFIHTPFQLPIYLNLHFFLQIHEWRWSKPVQMEQTTEQFFGTSTQSTSALSSFPTPHCTIPFQSATAFSGQPPPMSFQKGSRPSSPYSPSSPSSPPSYIPPHRTQLHPRMISLYTSSPSSSSTHTNPNPNKPHTGKCLLFLFAFLFFTAPFLFYLFSTALQIHSSPKFADSRPVSFALAFRAGPDALRLSVYHFLGPGLSLLAAAHSAAAVPGFDAPPDALRGAVAELVRFAKGKVPHREWGNTVVRLAASEELEQLGSEEAEKVLECCRRALKASGFLFKDEWARVVSGEEQGISSWVAVNYALGNLGREPQETTGIVELGGASLQVASTKLNADLAHSLRTIRLSGVTYNLYTWSLPQLGQDVAWKSLEERLKYRELKLSSKSSKRNITNACIPRGYEYPQISNASYVKHPIFQPAGNFTTCKSEAFSLLKRTEDRCLHPACKITSSFSELLGEQDSKSFLYTSEILRMAPRTSLFQLEEAGRHYCEDHWDALKDQHNQIDYLDLLQYCFSSAYMLALLHDVLGIAMEEKRVGFGNEKINSHVDWTLGSFIIETMGEPLELEHIDTGMIMWEREGGRDALKSGTLYLVINGDVRLDGWLRSDYKN</sequence>
<feature type="compositionally biased region" description="Polar residues" evidence="4">
    <location>
        <begin position="183"/>
        <end position="193"/>
    </location>
</feature>
<keyword evidence="5" id="KW-0472">Membrane</keyword>
<comment type="similarity">
    <text evidence="1">Belongs to the GDA1/CD39 NTPase family.</text>
</comment>
<evidence type="ECO:0000256" key="5">
    <source>
        <dbReference type="SAM" id="Phobius"/>
    </source>
</evidence>
<dbReference type="GO" id="GO:0009134">
    <property type="term" value="P:nucleoside diphosphate catabolic process"/>
    <property type="evidence" value="ECO:0007669"/>
    <property type="project" value="TreeGrafter"/>
</dbReference>
<reference evidence="6 7" key="1">
    <citation type="submission" date="2019-04" db="EMBL/GenBank/DDBJ databases">
        <title>An improved genome assembly and genetic linkage map for asparagus bean, Vigna unguiculata ssp. sesquipedialis.</title>
        <authorList>
            <person name="Xia Q."/>
            <person name="Zhang R."/>
            <person name="Dong Y."/>
        </authorList>
    </citation>
    <scope>NUCLEOTIDE SEQUENCE [LARGE SCALE GENOMIC DNA]</scope>
    <source>
        <tissue evidence="6">Leaf</tissue>
    </source>
</reference>
<dbReference type="InterPro" id="IPR000407">
    <property type="entry name" value="GDA1_CD39_NTPase"/>
</dbReference>
<feature type="region of interest" description="Disordered" evidence="4">
    <location>
        <begin position="114"/>
        <end position="201"/>
    </location>
</feature>
<gene>
    <name evidence="6" type="ORF">DEO72_LG1g2789</name>
</gene>
<keyword evidence="7" id="KW-1185">Reference proteome</keyword>
<dbReference type="AlphaFoldDB" id="A0A4D6KR52"/>
<evidence type="ECO:0000256" key="2">
    <source>
        <dbReference type="ARBA" id="ARBA00022801"/>
    </source>
</evidence>
<keyword evidence="5" id="KW-1133">Transmembrane helix</keyword>
<proteinExistence type="inferred from homology"/>
<dbReference type="GO" id="GO:0017110">
    <property type="term" value="F:nucleoside diphosphate phosphatase activity"/>
    <property type="evidence" value="ECO:0007669"/>
    <property type="project" value="TreeGrafter"/>
</dbReference>
<evidence type="ECO:0000256" key="4">
    <source>
        <dbReference type="SAM" id="MobiDB-lite"/>
    </source>
</evidence>
<feature type="compositionally biased region" description="Basic and acidic residues" evidence="4">
    <location>
        <begin position="133"/>
        <end position="147"/>
    </location>
</feature>
<dbReference type="GO" id="GO:0005524">
    <property type="term" value="F:ATP binding"/>
    <property type="evidence" value="ECO:0007669"/>
    <property type="project" value="UniProtKB-KW"/>
</dbReference>
<keyword evidence="2" id="KW-0378">Hydrolase</keyword>
<feature type="binding site" evidence="3">
    <location>
        <begin position="637"/>
        <end position="641"/>
    </location>
    <ligand>
        <name>ATP</name>
        <dbReference type="ChEBI" id="CHEBI:30616"/>
    </ligand>
</feature>
<evidence type="ECO:0000256" key="3">
    <source>
        <dbReference type="PIRSR" id="PIRSR600407-2"/>
    </source>
</evidence>
<keyword evidence="3" id="KW-0547">Nucleotide-binding</keyword>
<feature type="region of interest" description="Disordered" evidence="4">
    <location>
        <begin position="386"/>
        <end position="415"/>
    </location>
</feature>
<dbReference type="EMBL" id="CP039345">
    <property type="protein sequence ID" value="QCD79150.1"/>
    <property type="molecule type" value="Genomic_DNA"/>
</dbReference>
<organism evidence="6 7">
    <name type="scientific">Vigna unguiculata</name>
    <name type="common">Cowpea</name>
    <dbReference type="NCBI Taxonomy" id="3917"/>
    <lineage>
        <taxon>Eukaryota</taxon>
        <taxon>Viridiplantae</taxon>
        <taxon>Streptophyta</taxon>
        <taxon>Embryophyta</taxon>
        <taxon>Tracheophyta</taxon>
        <taxon>Spermatophyta</taxon>
        <taxon>Magnoliopsida</taxon>
        <taxon>eudicotyledons</taxon>
        <taxon>Gunneridae</taxon>
        <taxon>Pentapetalae</taxon>
        <taxon>rosids</taxon>
        <taxon>fabids</taxon>
        <taxon>Fabales</taxon>
        <taxon>Fabaceae</taxon>
        <taxon>Papilionoideae</taxon>
        <taxon>50 kb inversion clade</taxon>
        <taxon>NPAAA clade</taxon>
        <taxon>indigoferoid/millettioid clade</taxon>
        <taxon>Phaseoleae</taxon>
        <taxon>Vigna</taxon>
    </lineage>
</organism>
<dbReference type="Gene3D" id="3.30.420.40">
    <property type="match status" value="1"/>
</dbReference>